<evidence type="ECO:0000313" key="2">
    <source>
        <dbReference type="Proteomes" id="UP001165460"/>
    </source>
</evidence>
<protein>
    <recommendedName>
        <fullName evidence="3">Alpha-L-rhamnosidase six-hairpin glycosidase domain-containing protein</fullName>
    </recommendedName>
</protein>
<name>A0ABS9ZZF0_9SPHI</name>
<proteinExistence type="predicted"/>
<dbReference type="EMBL" id="JALGBH010000002">
    <property type="protein sequence ID" value="MCJ0743696.1"/>
    <property type="molecule type" value="Genomic_DNA"/>
</dbReference>
<comment type="caution">
    <text evidence="1">The sequence shown here is derived from an EMBL/GenBank/DDBJ whole genome shotgun (WGS) entry which is preliminary data.</text>
</comment>
<evidence type="ECO:0008006" key="3">
    <source>
        <dbReference type="Google" id="ProtNLM"/>
    </source>
</evidence>
<accession>A0ABS9ZZF0</accession>
<evidence type="ECO:0000313" key="1">
    <source>
        <dbReference type="EMBL" id="MCJ0743696.1"/>
    </source>
</evidence>
<dbReference type="RefSeq" id="WP_243362972.1">
    <property type="nucleotide sequence ID" value="NZ_JALGBH010000002.1"/>
</dbReference>
<reference evidence="1" key="1">
    <citation type="submission" date="2022-03" db="EMBL/GenBank/DDBJ databases">
        <authorList>
            <person name="Woo C.Y."/>
        </authorList>
    </citation>
    <scope>NUCLEOTIDE SEQUENCE</scope>
    <source>
        <strain evidence="1">CYS-01</strain>
    </source>
</reference>
<dbReference type="Proteomes" id="UP001165460">
    <property type="component" value="Unassembled WGS sequence"/>
</dbReference>
<sequence length="732" mass="84134">MKPLSAWTLQTATELPQLTSIERLESTVLSLEFYLTSDSLWIVYYWPNRSKTAFRVVFGQTGKLSIKRINQIENGLSILLKSSTGKYCTHITFPDQRYPMFRYKTDFIPDTDLLLTYWPKDILCFTKNWKITASAKIHASQIGNRSGALYFSLNRPKTGSIFYFSNLTALNPYFEQTETSGSELVGGNWPEIGFSLPLSDHKSLSAGVNYTLCDSFVLLSEVVPKNAIETSSRYIEYLAKIYKYLPKPDTSTHAWPEIAEKGLKDMQFHSGYWTYGGGHHYLNAYVSDYKTPPEIMVQLAVLLPLVEYTKWKGEKNHPIIEKLKEGLWAFYDEDLKTIVRWLPALESNLDYSEEQKKPRVMDSWYLHHPLMNLARLAAKGDKEARELLLRSINYCMNVAKKFKYKWPVFYEMGTLKIIKAETAEGEGGEKDVPGTYADLMFKTWELTHKSHFLAEAKRSVKKLEGLGFDLFYQANNTTFSAVALLKLYKLTKQKRYLELSYVCLAGVFKNVQLWKCDYGNGKHFPSFFAVYPLKNAPYTAAYEEQEVYAGLYCYYEEAKGINMIPGLKLLIAEFIRYAISRIPYYFPTLLPQDMLTTTAKTGEIDPSLWVAIEDSRDGWEQAGQVGQEVYGAGISFSVIPRQYFKIPNEEFLIFIDYPLDQFTPKKQTLYLSIGGEDEMACKLQILLVGKKNYQFKLSSIKGKTTEPLTPNSITKEHLSFTVHAKQKLKLQW</sequence>
<keyword evidence="2" id="KW-1185">Reference proteome</keyword>
<gene>
    <name evidence="1" type="ORF">MMF97_13320</name>
</gene>
<organism evidence="1 2">
    <name type="scientific">Pedobacter montanisoli</name>
    <dbReference type="NCBI Taxonomy" id="2923277"/>
    <lineage>
        <taxon>Bacteria</taxon>
        <taxon>Pseudomonadati</taxon>
        <taxon>Bacteroidota</taxon>
        <taxon>Sphingobacteriia</taxon>
        <taxon>Sphingobacteriales</taxon>
        <taxon>Sphingobacteriaceae</taxon>
        <taxon>Pedobacter</taxon>
    </lineage>
</organism>